<dbReference type="SUPFAM" id="SSF64376">
    <property type="entry name" value="YlxR-like"/>
    <property type="match status" value="1"/>
</dbReference>
<feature type="domain" description="YlxR" evidence="2">
    <location>
        <begin position="15"/>
        <end position="88"/>
    </location>
</feature>
<evidence type="ECO:0000313" key="3">
    <source>
        <dbReference type="EMBL" id="PTX57765.1"/>
    </source>
</evidence>
<feature type="region of interest" description="Disordered" evidence="1">
    <location>
        <begin position="191"/>
        <end position="212"/>
    </location>
</feature>
<keyword evidence="4" id="KW-1185">Reference proteome</keyword>
<evidence type="ECO:0000259" key="2">
    <source>
        <dbReference type="Pfam" id="PF04296"/>
    </source>
</evidence>
<evidence type="ECO:0000256" key="1">
    <source>
        <dbReference type="SAM" id="MobiDB-lite"/>
    </source>
</evidence>
<dbReference type="Gene3D" id="3.30.1230.10">
    <property type="entry name" value="YlxR-like"/>
    <property type="match status" value="1"/>
</dbReference>
<dbReference type="PANTHER" id="PTHR34215">
    <property type="entry name" value="BLL0784 PROTEIN"/>
    <property type="match status" value="1"/>
</dbReference>
<dbReference type="CDD" id="cd00279">
    <property type="entry name" value="YlxR"/>
    <property type="match status" value="1"/>
</dbReference>
<dbReference type="InterPro" id="IPR007393">
    <property type="entry name" value="YlxR_dom"/>
</dbReference>
<dbReference type="RefSeq" id="WP_107845836.1">
    <property type="nucleotide sequence ID" value="NZ_QBKS01000001.1"/>
</dbReference>
<protein>
    <recommendedName>
        <fullName evidence="2">YlxR domain-containing protein</fullName>
    </recommendedName>
</protein>
<evidence type="ECO:0000313" key="4">
    <source>
        <dbReference type="Proteomes" id="UP000243978"/>
    </source>
</evidence>
<dbReference type="Gene3D" id="3.30.1330.30">
    <property type="match status" value="1"/>
</dbReference>
<comment type="caution">
    <text evidence="3">The sequence shown here is derived from an EMBL/GenBank/DDBJ whole genome shotgun (WGS) entry which is preliminary data.</text>
</comment>
<feature type="region of interest" description="Disordered" evidence="1">
    <location>
        <begin position="1"/>
        <end position="20"/>
    </location>
</feature>
<accession>A0A2T6BNX1</accession>
<organism evidence="3 4">
    <name type="scientific">Litoreibacter ponti</name>
    <dbReference type="NCBI Taxonomy" id="1510457"/>
    <lineage>
        <taxon>Bacteria</taxon>
        <taxon>Pseudomonadati</taxon>
        <taxon>Pseudomonadota</taxon>
        <taxon>Alphaproteobacteria</taxon>
        <taxon>Rhodobacterales</taxon>
        <taxon>Roseobacteraceae</taxon>
        <taxon>Litoreibacter</taxon>
    </lineage>
</organism>
<sequence length="212" mass="22497">MSRGGRDKTEDGPERRCIATGELRDPARMIRFVVGPDGQAVPDVSGKLPGRGMWVSADKDALQAAIKKKAFSRSAKEQVTVPDDLFAQTETLLAKRLVNLISLARKAGQAVTGYEKVKGLLETDRAKLLVQASDGSERGKSKLHSPPGKDVFIGCLTAQELGLAFGRESVIHGALTAGGLSKQVQAEGIRLKGVRGHSGGKSKSRPKGKDDA</sequence>
<dbReference type="AlphaFoldDB" id="A0A2T6BNX1"/>
<dbReference type="Pfam" id="PF04296">
    <property type="entry name" value="YlxR"/>
    <property type="match status" value="1"/>
</dbReference>
<reference evidence="3 4" key="1">
    <citation type="submission" date="2018-04" db="EMBL/GenBank/DDBJ databases">
        <title>Genomic Encyclopedia of Archaeal and Bacterial Type Strains, Phase II (KMG-II): from individual species to whole genera.</title>
        <authorList>
            <person name="Goeker M."/>
        </authorList>
    </citation>
    <scope>NUCLEOTIDE SEQUENCE [LARGE SCALE GENOMIC DNA]</scope>
    <source>
        <strain evidence="3 4">DSM 100977</strain>
    </source>
</reference>
<dbReference type="EMBL" id="QBKS01000001">
    <property type="protein sequence ID" value="PTX57765.1"/>
    <property type="molecule type" value="Genomic_DNA"/>
</dbReference>
<dbReference type="Proteomes" id="UP000243978">
    <property type="component" value="Unassembled WGS sequence"/>
</dbReference>
<name>A0A2T6BNX1_9RHOB</name>
<dbReference type="OrthoDB" id="9799836at2"/>
<gene>
    <name evidence="3" type="ORF">C8N43_2437</name>
</gene>
<dbReference type="InterPro" id="IPR035931">
    <property type="entry name" value="YlxR-like_sf"/>
</dbReference>
<dbReference type="InterPro" id="IPR029064">
    <property type="entry name" value="Ribosomal_eL30-like_sf"/>
</dbReference>
<dbReference type="PANTHER" id="PTHR34215:SF1">
    <property type="entry name" value="YLXR DOMAIN-CONTAINING PROTEIN"/>
    <property type="match status" value="1"/>
</dbReference>
<dbReference type="SUPFAM" id="SSF55315">
    <property type="entry name" value="L30e-like"/>
    <property type="match status" value="1"/>
</dbReference>
<dbReference type="NCBIfam" id="NF006622">
    <property type="entry name" value="PRK09190.1"/>
    <property type="match status" value="1"/>
</dbReference>
<proteinExistence type="predicted"/>
<dbReference type="InterPro" id="IPR037465">
    <property type="entry name" value="YlxR"/>
</dbReference>
<feature type="compositionally biased region" description="Basic residues" evidence="1">
    <location>
        <begin position="192"/>
        <end position="206"/>
    </location>
</feature>